<feature type="transmembrane region" description="Helical" evidence="1">
    <location>
        <begin position="296"/>
        <end position="315"/>
    </location>
</feature>
<dbReference type="InterPro" id="IPR050879">
    <property type="entry name" value="Acyltransferase_3"/>
</dbReference>
<gene>
    <name evidence="3" type="ORF">GCM10011611_53980</name>
</gene>
<keyword evidence="1" id="KW-0812">Transmembrane</keyword>
<feature type="transmembrane region" description="Helical" evidence="1">
    <location>
        <begin position="7"/>
        <end position="25"/>
    </location>
</feature>
<dbReference type="PANTHER" id="PTHR23028">
    <property type="entry name" value="ACETYLTRANSFERASE"/>
    <property type="match status" value="1"/>
</dbReference>
<dbReference type="RefSeq" id="WP_189051283.1">
    <property type="nucleotide sequence ID" value="NZ_BMJQ01000017.1"/>
</dbReference>
<dbReference type="GO" id="GO:0016747">
    <property type="term" value="F:acyltransferase activity, transferring groups other than amino-acyl groups"/>
    <property type="evidence" value="ECO:0007669"/>
    <property type="project" value="InterPro"/>
</dbReference>
<evidence type="ECO:0000256" key="1">
    <source>
        <dbReference type="SAM" id="Phobius"/>
    </source>
</evidence>
<dbReference type="InterPro" id="IPR002656">
    <property type="entry name" value="Acyl_transf_3_dom"/>
</dbReference>
<evidence type="ECO:0000259" key="2">
    <source>
        <dbReference type="Pfam" id="PF01757"/>
    </source>
</evidence>
<comment type="caution">
    <text evidence="3">The sequence shown here is derived from an EMBL/GenBank/DDBJ whole genome shotgun (WGS) entry which is preliminary data.</text>
</comment>
<dbReference type="GO" id="GO:0016020">
    <property type="term" value="C:membrane"/>
    <property type="evidence" value="ECO:0007669"/>
    <property type="project" value="TreeGrafter"/>
</dbReference>
<feature type="transmembrane region" description="Helical" evidence="1">
    <location>
        <begin position="82"/>
        <end position="106"/>
    </location>
</feature>
<name>A0A8J2YYF9_9PROT</name>
<feature type="transmembrane region" description="Helical" evidence="1">
    <location>
        <begin position="327"/>
        <end position="346"/>
    </location>
</feature>
<organism evidence="3 4">
    <name type="scientific">Aliidongia dinghuensis</name>
    <dbReference type="NCBI Taxonomy" id="1867774"/>
    <lineage>
        <taxon>Bacteria</taxon>
        <taxon>Pseudomonadati</taxon>
        <taxon>Pseudomonadota</taxon>
        <taxon>Alphaproteobacteria</taxon>
        <taxon>Rhodospirillales</taxon>
        <taxon>Dongiaceae</taxon>
        <taxon>Aliidongia</taxon>
    </lineage>
</organism>
<reference evidence="3" key="1">
    <citation type="journal article" date="2014" name="Int. J. Syst. Evol. Microbiol.">
        <title>Complete genome sequence of Corynebacterium casei LMG S-19264T (=DSM 44701T), isolated from a smear-ripened cheese.</title>
        <authorList>
            <consortium name="US DOE Joint Genome Institute (JGI-PGF)"/>
            <person name="Walter F."/>
            <person name="Albersmeier A."/>
            <person name="Kalinowski J."/>
            <person name="Ruckert C."/>
        </authorList>
    </citation>
    <scope>NUCLEOTIDE SEQUENCE</scope>
    <source>
        <strain evidence="3">CGMCC 1.15725</strain>
    </source>
</reference>
<feature type="transmembrane region" description="Helical" evidence="1">
    <location>
        <begin position="173"/>
        <end position="204"/>
    </location>
</feature>
<feature type="transmembrane region" description="Helical" evidence="1">
    <location>
        <begin position="216"/>
        <end position="237"/>
    </location>
</feature>
<keyword evidence="1" id="KW-0472">Membrane</keyword>
<feature type="transmembrane region" description="Helical" evidence="1">
    <location>
        <begin position="260"/>
        <end position="284"/>
    </location>
</feature>
<dbReference type="AlphaFoldDB" id="A0A8J2YYF9"/>
<keyword evidence="1" id="KW-1133">Transmembrane helix</keyword>
<feature type="domain" description="Acyltransferase 3" evidence="2">
    <location>
        <begin position="9"/>
        <end position="342"/>
    </location>
</feature>
<feature type="transmembrane region" description="Helical" evidence="1">
    <location>
        <begin position="45"/>
        <end position="61"/>
    </location>
</feature>
<reference evidence="3" key="2">
    <citation type="submission" date="2020-09" db="EMBL/GenBank/DDBJ databases">
        <authorList>
            <person name="Sun Q."/>
            <person name="Zhou Y."/>
        </authorList>
    </citation>
    <scope>NUCLEOTIDE SEQUENCE</scope>
    <source>
        <strain evidence="3">CGMCC 1.15725</strain>
    </source>
</reference>
<proteinExistence type="predicted"/>
<protein>
    <submittedName>
        <fullName evidence="3">Acyltransferase</fullName>
    </submittedName>
</protein>
<dbReference type="Proteomes" id="UP000646365">
    <property type="component" value="Unassembled WGS sequence"/>
</dbReference>
<dbReference type="PANTHER" id="PTHR23028:SF131">
    <property type="entry name" value="BLR2367 PROTEIN"/>
    <property type="match status" value="1"/>
</dbReference>
<dbReference type="EMBL" id="BMJQ01000017">
    <property type="protein sequence ID" value="GGF40736.1"/>
    <property type="molecule type" value="Genomic_DNA"/>
</dbReference>
<feature type="transmembrane region" description="Helical" evidence="1">
    <location>
        <begin position="149"/>
        <end position="167"/>
    </location>
</feature>
<keyword evidence="3" id="KW-0012">Acyltransferase</keyword>
<keyword evidence="3" id="KW-0808">Transferase</keyword>
<accession>A0A8J2YYF9</accession>
<dbReference type="GO" id="GO:0000271">
    <property type="term" value="P:polysaccharide biosynthetic process"/>
    <property type="evidence" value="ECO:0007669"/>
    <property type="project" value="TreeGrafter"/>
</dbReference>
<dbReference type="Pfam" id="PF01757">
    <property type="entry name" value="Acyl_transf_3"/>
    <property type="match status" value="1"/>
</dbReference>
<sequence length="370" mass="40407">MNRPLSLLLDVIRFVAALLVFFHHAAFGKFGSGLPYRLVLTEREPVIVFFVLSGFVIAYSAETKDRTPGAYALNRLARLYSVVLPALVATVLLDAAGSWLAPALYADHWTDPATLANIGRPIGLQLAASGLFLNEIWWWDVWPGVNSPLWSLGYEAVYYLLFALVVWGGRYRWLWAGLAALAAGPKILLLMPLWVLGVAIYYLVQAERVGRFVGTLLVVGSVAAYVLFLSLGIKTALDRAVVDLFGDQTVALLSNSQGFLANYVTGILFSALLVGLAAIAQDLAAPLYRLQKPIRYLAGLTFALYLFHYPLVYFLRAVALAGHLDRLSPLVVTGGTLAAVALLAPVTEAQKGNFRRLIARIALRKPRPAL</sequence>
<evidence type="ECO:0000313" key="4">
    <source>
        <dbReference type="Proteomes" id="UP000646365"/>
    </source>
</evidence>
<evidence type="ECO:0000313" key="3">
    <source>
        <dbReference type="EMBL" id="GGF40736.1"/>
    </source>
</evidence>
<keyword evidence="4" id="KW-1185">Reference proteome</keyword>